<reference evidence="2" key="1">
    <citation type="submission" date="2016-09" db="EMBL/GenBank/DDBJ databases">
        <authorList>
            <person name="Hebert L."/>
            <person name="Moumen B."/>
        </authorList>
    </citation>
    <scope>NUCLEOTIDE SEQUENCE [LARGE SCALE GENOMIC DNA]</scope>
    <source>
        <strain evidence="2">OVI</strain>
    </source>
</reference>
<feature type="region of interest" description="Disordered" evidence="1">
    <location>
        <begin position="1"/>
        <end position="62"/>
    </location>
</feature>
<dbReference type="Proteomes" id="UP000195570">
    <property type="component" value="Unassembled WGS sequence"/>
</dbReference>
<organism evidence="2 3">
    <name type="scientific">Trypanosoma equiperdum</name>
    <dbReference type="NCBI Taxonomy" id="5694"/>
    <lineage>
        <taxon>Eukaryota</taxon>
        <taxon>Discoba</taxon>
        <taxon>Euglenozoa</taxon>
        <taxon>Kinetoplastea</taxon>
        <taxon>Metakinetoplastina</taxon>
        <taxon>Trypanosomatida</taxon>
        <taxon>Trypanosomatidae</taxon>
        <taxon>Trypanosoma</taxon>
    </lineage>
</organism>
<feature type="compositionally biased region" description="Acidic residues" evidence="1">
    <location>
        <begin position="317"/>
        <end position="329"/>
    </location>
</feature>
<accession>A0A1G4I0D4</accession>
<feature type="region of interest" description="Disordered" evidence="1">
    <location>
        <begin position="299"/>
        <end position="333"/>
    </location>
</feature>
<dbReference type="RefSeq" id="XP_067076728.1">
    <property type="nucleotide sequence ID" value="XM_067220627.1"/>
</dbReference>
<keyword evidence="3" id="KW-1185">Reference proteome</keyword>
<feature type="region of interest" description="Disordered" evidence="1">
    <location>
        <begin position="150"/>
        <end position="171"/>
    </location>
</feature>
<protein>
    <submittedName>
        <fullName evidence="2">Uncharacterized protein</fullName>
    </submittedName>
</protein>
<proteinExistence type="predicted"/>
<comment type="caution">
    <text evidence="2">The sequence shown here is derived from an EMBL/GenBank/DDBJ whole genome shotgun (WGS) entry which is preliminary data.</text>
</comment>
<evidence type="ECO:0000313" key="3">
    <source>
        <dbReference type="Proteomes" id="UP000195570"/>
    </source>
</evidence>
<dbReference type="VEuPathDB" id="TriTrypDB:TEOVI_000699400"/>
<name>A0A1G4I0D4_TRYEQ</name>
<dbReference type="AlphaFoldDB" id="A0A1G4I0D4"/>
<evidence type="ECO:0000256" key="1">
    <source>
        <dbReference type="SAM" id="MobiDB-lite"/>
    </source>
</evidence>
<dbReference type="EMBL" id="CZPT02000213">
    <property type="protein sequence ID" value="SCU65072.1"/>
    <property type="molecule type" value="Genomic_DNA"/>
</dbReference>
<gene>
    <name evidence="2" type="ORF">TEOVI_000699400</name>
</gene>
<dbReference type="GeneID" id="92380928"/>
<evidence type="ECO:0000313" key="2">
    <source>
        <dbReference type="EMBL" id="SCU65072.1"/>
    </source>
</evidence>
<sequence>MPHKGCNKCSASKANNESSEDERSPDNKIVFLRMRLAASESRNTSSYREAWPPAEDSLRSSQLREVDTFGDEWEDVEHTASESLVSQSFRDLPCNFDNPKYGKYVPKQSAETGRPRLVKSTPQFVAGTTFERYPSTDLESTVHTLPAVPINESRNSRSESNGNAKLVLPPPVEGDVKESGVLPQCIRSNKTKVTMKRRCSWDNLFHTATGDRGPQQALVPDSDRVTAVTTNEDQIASQPQMQMMPPLRISLRLQPSGRSGCVFLGARGGGDFTVPKPPVVRKLILPPLRRGGGTPQFDMAGAAPTGIDSEVGKGCVEEEEEEEEEEGEEGSLNGTLSEEVNITLAAVPSLDVTGESNAADVTASFWVIPVLVLGRKEEVQRSRLRRYEVDERAKILNLLVNAHKVFVTRSVKATWDTLTTYSSYSLSSSERRVEWAPKENKQLVAPVVGLPRVSEGAMEGNDILAPQHLEGSKGEHVWGV</sequence>